<keyword evidence="1" id="KW-0805">Transcription regulation</keyword>
<gene>
    <name evidence="5" type="ORF">NCTC10485_04353</name>
</gene>
<dbReference type="Gene3D" id="1.10.10.10">
    <property type="entry name" value="Winged helix-like DNA-binding domain superfamily/Winged helix DNA-binding domain"/>
    <property type="match status" value="1"/>
</dbReference>
<dbReference type="Proteomes" id="UP000282551">
    <property type="component" value="Chromosome"/>
</dbReference>
<dbReference type="Pfam" id="PF01047">
    <property type="entry name" value="MarR"/>
    <property type="match status" value="1"/>
</dbReference>
<dbReference type="InterPro" id="IPR036388">
    <property type="entry name" value="WH-like_DNA-bd_sf"/>
</dbReference>
<feature type="domain" description="HTH marR-type" evidence="4">
    <location>
        <begin position="16"/>
        <end position="145"/>
    </location>
</feature>
<protein>
    <submittedName>
        <fullName evidence="5">Transcriptional regulator</fullName>
    </submittedName>
</protein>
<evidence type="ECO:0000313" key="6">
    <source>
        <dbReference type="Proteomes" id="UP000282551"/>
    </source>
</evidence>
<dbReference type="InterPro" id="IPR039422">
    <property type="entry name" value="MarR/SlyA-like"/>
</dbReference>
<dbReference type="GO" id="GO:0003700">
    <property type="term" value="F:DNA-binding transcription factor activity"/>
    <property type="evidence" value="ECO:0007669"/>
    <property type="project" value="InterPro"/>
</dbReference>
<dbReference type="PANTHER" id="PTHR33164:SF64">
    <property type="entry name" value="TRANSCRIPTIONAL REGULATOR SLYA"/>
    <property type="match status" value="1"/>
</dbReference>
<dbReference type="PROSITE" id="PS50995">
    <property type="entry name" value="HTH_MARR_2"/>
    <property type="match status" value="1"/>
</dbReference>
<dbReference type="InterPro" id="IPR036390">
    <property type="entry name" value="WH_DNA-bd_sf"/>
</dbReference>
<dbReference type="GO" id="GO:0006950">
    <property type="term" value="P:response to stress"/>
    <property type="evidence" value="ECO:0007669"/>
    <property type="project" value="TreeGrafter"/>
</dbReference>
<evidence type="ECO:0000256" key="3">
    <source>
        <dbReference type="ARBA" id="ARBA00023163"/>
    </source>
</evidence>
<dbReference type="SMART" id="SM00347">
    <property type="entry name" value="HTH_MARR"/>
    <property type="match status" value="1"/>
</dbReference>
<keyword evidence="6" id="KW-1185">Reference proteome</keyword>
<accession>A0A3S4VEX1</accession>
<dbReference type="PANTHER" id="PTHR33164">
    <property type="entry name" value="TRANSCRIPTIONAL REGULATOR, MARR FAMILY"/>
    <property type="match status" value="1"/>
</dbReference>
<evidence type="ECO:0000256" key="2">
    <source>
        <dbReference type="ARBA" id="ARBA00023125"/>
    </source>
</evidence>
<evidence type="ECO:0000256" key="1">
    <source>
        <dbReference type="ARBA" id="ARBA00023015"/>
    </source>
</evidence>
<dbReference type="RefSeq" id="WP_163791880.1">
    <property type="nucleotide sequence ID" value="NZ_AP022604.1"/>
</dbReference>
<name>A0A3S4VEX1_MYCCI</name>
<organism evidence="5 6">
    <name type="scientific">Mycolicibacterium chitae</name>
    <name type="common">Mycobacterium chitae</name>
    <dbReference type="NCBI Taxonomy" id="1792"/>
    <lineage>
        <taxon>Bacteria</taxon>
        <taxon>Bacillati</taxon>
        <taxon>Actinomycetota</taxon>
        <taxon>Actinomycetes</taxon>
        <taxon>Mycobacteriales</taxon>
        <taxon>Mycobacteriaceae</taxon>
        <taxon>Mycolicibacterium</taxon>
    </lineage>
</organism>
<sequence>MTPPDAPLLDDPGAVAENLHRRLFRISTSLRRHEFEQIANGGLTLTQCSLLYILRDKQRLRMSELAAHERLTLPTVTRAVTRLKDLGLVTRTRDLSDHRNIWIEITPKGVELQRSAVESLMNAMLSGMSPAEVVALDEALGPLERLVR</sequence>
<dbReference type="AlphaFoldDB" id="A0A3S4VEX1"/>
<evidence type="ECO:0000259" key="4">
    <source>
        <dbReference type="PROSITE" id="PS50995"/>
    </source>
</evidence>
<proteinExistence type="predicted"/>
<keyword evidence="3" id="KW-0804">Transcription</keyword>
<dbReference type="SUPFAM" id="SSF46785">
    <property type="entry name" value="Winged helix' DNA-binding domain"/>
    <property type="match status" value="1"/>
</dbReference>
<keyword evidence="2" id="KW-0238">DNA-binding</keyword>
<dbReference type="InterPro" id="IPR000835">
    <property type="entry name" value="HTH_MarR-typ"/>
</dbReference>
<evidence type="ECO:0000313" key="5">
    <source>
        <dbReference type="EMBL" id="VEG50037.1"/>
    </source>
</evidence>
<dbReference type="EMBL" id="LR134355">
    <property type="protein sequence ID" value="VEG50037.1"/>
    <property type="molecule type" value="Genomic_DNA"/>
</dbReference>
<dbReference type="GO" id="GO:0003677">
    <property type="term" value="F:DNA binding"/>
    <property type="evidence" value="ECO:0007669"/>
    <property type="project" value="UniProtKB-KW"/>
</dbReference>
<reference evidence="5 6" key="1">
    <citation type="submission" date="2018-12" db="EMBL/GenBank/DDBJ databases">
        <authorList>
            <consortium name="Pathogen Informatics"/>
        </authorList>
    </citation>
    <scope>NUCLEOTIDE SEQUENCE [LARGE SCALE GENOMIC DNA]</scope>
    <source>
        <strain evidence="5 6">NCTC10485</strain>
    </source>
</reference>